<dbReference type="GO" id="GO:0005525">
    <property type="term" value="F:GTP binding"/>
    <property type="evidence" value="ECO:0007669"/>
    <property type="project" value="InterPro"/>
</dbReference>
<dbReference type="SUPFAM" id="SSF52540">
    <property type="entry name" value="P-loop containing nucleoside triphosphate hydrolases"/>
    <property type="match status" value="1"/>
</dbReference>
<evidence type="ECO:0000259" key="2">
    <source>
        <dbReference type="Pfam" id="PF01926"/>
    </source>
</evidence>
<reference evidence="3" key="1">
    <citation type="submission" date="2016-08" db="EMBL/GenBank/DDBJ databases">
        <authorList>
            <person name="Yan J."/>
        </authorList>
    </citation>
    <scope>NUCLEOTIDE SEQUENCE</scope>
    <source>
        <strain evidence="3">CSS-01s</strain>
    </source>
</reference>
<reference evidence="3" key="2">
    <citation type="journal article" date="2018" name="DNA Res.">
        <title>Comparative genome and transcriptome analyses reveal adaptations to opportunistic infections in woody plant degrading pathogens of Botryosphaeriaceae.</title>
        <authorList>
            <person name="Yan J.Y."/>
            <person name="Zhao W.S."/>
            <person name="Chen Z."/>
            <person name="Xing Q.K."/>
            <person name="Zhang W."/>
            <person name="Chethana K.W.T."/>
            <person name="Xue M.F."/>
            <person name="Xu J.P."/>
            <person name="Phillips A.J.L."/>
            <person name="Wang Y."/>
            <person name="Liu J.H."/>
            <person name="Liu M."/>
            <person name="Zhou Y."/>
            <person name="Jayawardena R.S."/>
            <person name="Manawasinghe I.S."/>
            <person name="Huang J.B."/>
            <person name="Qiao G.H."/>
            <person name="Fu C.Y."/>
            <person name="Guo F.F."/>
            <person name="Dissanayake A.J."/>
            <person name="Peng Y.L."/>
            <person name="Hyde K.D."/>
            <person name="Li X.H."/>
        </authorList>
    </citation>
    <scope>NUCLEOTIDE SEQUENCE</scope>
    <source>
        <strain evidence="3">CSS-01s</strain>
    </source>
</reference>
<feature type="coiled-coil region" evidence="1">
    <location>
        <begin position="229"/>
        <end position="318"/>
    </location>
</feature>
<organism evidence="3 4">
    <name type="scientific">Lasiodiplodia theobromae</name>
    <dbReference type="NCBI Taxonomy" id="45133"/>
    <lineage>
        <taxon>Eukaryota</taxon>
        <taxon>Fungi</taxon>
        <taxon>Dikarya</taxon>
        <taxon>Ascomycota</taxon>
        <taxon>Pezizomycotina</taxon>
        <taxon>Dothideomycetes</taxon>
        <taxon>Dothideomycetes incertae sedis</taxon>
        <taxon>Botryosphaeriales</taxon>
        <taxon>Botryosphaeriaceae</taxon>
        <taxon>Lasiodiplodia</taxon>
    </lineage>
</organism>
<dbReference type="Pfam" id="PF01926">
    <property type="entry name" value="MMR_HSR1"/>
    <property type="match status" value="1"/>
</dbReference>
<name>A0A8H7IRU2_9PEZI</name>
<dbReference type="Proteomes" id="UP000627934">
    <property type="component" value="Unassembled WGS sequence"/>
</dbReference>
<dbReference type="InterPro" id="IPR027417">
    <property type="entry name" value="P-loop_NTPase"/>
</dbReference>
<comment type="caution">
    <text evidence="3">The sequence shown here is derived from an EMBL/GenBank/DDBJ whole genome shotgun (WGS) entry which is preliminary data.</text>
</comment>
<sequence length="390" mass="44114">MPPGVGKGGRQGSETDVFIAVMGMTGSGKSTFIRNCCGGRVTVGHTLKSCTRVVESFPFDYSPTHTVYLIDTPGFDDADHTDTDVLREIAAWLTRSYGREHVKLSGLIYVHPITGVRMQGSARRNLHMFYKLCGRDALKKVILVTSMWDKVDGATGVARETELKETPEFWGAMIRDGSTAARYQNDTTSARAVIKKFVERPGRVTTKLQQEMVVEKKDLVDTDAGQAISEELIQERAKTRRIIEEMQEQERKALTEKDYATAVQMEELRKEQDARLQKIEAERELMKADMEKLYQQRVARLEQQLEEATRMMSSMQVAHNLERQQQYLWTYEPTYGYYPIQSTLQQGEPQPTPVFPVQLPSQESTSEPSFSFSVCGRGNAFLKGKGNPVM</sequence>
<evidence type="ECO:0000256" key="1">
    <source>
        <dbReference type="SAM" id="Coils"/>
    </source>
</evidence>
<dbReference type="InterPro" id="IPR006073">
    <property type="entry name" value="GTP-bd"/>
</dbReference>
<evidence type="ECO:0000313" key="3">
    <source>
        <dbReference type="EMBL" id="KAF9630431.1"/>
    </source>
</evidence>
<accession>A0A8H7IRU2</accession>
<keyword evidence="1" id="KW-0175">Coiled coil</keyword>
<protein>
    <recommendedName>
        <fullName evidence="2">G domain-containing protein</fullName>
    </recommendedName>
</protein>
<dbReference type="CDD" id="cd00882">
    <property type="entry name" value="Ras_like_GTPase"/>
    <property type="match status" value="1"/>
</dbReference>
<dbReference type="Gene3D" id="3.40.50.300">
    <property type="entry name" value="P-loop containing nucleotide triphosphate hydrolases"/>
    <property type="match status" value="1"/>
</dbReference>
<proteinExistence type="predicted"/>
<evidence type="ECO:0000313" key="4">
    <source>
        <dbReference type="Proteomes" id="UP000627934"/>
    </source>
</evidence>
<feature type="domain" description="G" evidence="2">
    <location>
        <begin position="19"/>
        <end position="89"/>
    </location>
</feature>
<dbReference type="AlphaFoldDB" id="A0A8H7IRU2"/>
<dbReference type="EMBL" id="MDYX01000040">
    <property type="protein sequence ID" value="KAF9630431.1"/>
    <property type="molecule type" value="Genomic_DNA"/>
</dbReference>
<gene>
    <name evidence="3" type="ORF">BFW01_g993</name>
</gene>